<evidence type="ECO:0000313" key="2">
    <source>
        <dbReference type="EMBL" id="MFD2694728.1"/>
    </source>
</evidence>
<gene>
    <name evidence="2" type="ORF">ACFSUE_14015</name>
</gene>
<reference evidence="3" key="1">
    <citation type="journal article" date="2019" name="Int. J. Syst. Evol. Microbiol.">
        <title>The Global Catalogue of Microorganisms (GCM) 10K type strain sequencing project: providing services to taxonomists for standard genome sequencing and annotation.</title>
        <authorList>
            <consortium name="The Broad Institute Genomics Platform"/>
            <consortium name="The Broad Institute Genome Sequencing Center for Infectious Disease"/>
            <person name="Wu L."/>
            <person name="Ma J."/>
        </authorList>
    </citation>
    <scope>NUCLEOTIDE SEQUENCE [LARGE SCALE GENOMIC DNA]</scope>
    <source>
        <strain evidence="3">TISTR 2466</strain>
    </source>
</reference>
<dbReference type="SUPFAM" id="SSF49265">
    <property type="entry name" value="Fibronectin type III"/>
    <property type="match status" value="1"/>
</dbReference>
<dbReference type="RefSeq" id="WP_253065694.1">
    <property type="nucleotide sequence ID" value="NZ_JAMXWM010000078.1"/>
</dbReference>
<dbReference type="PROSITE" id="PS50853">
    <property type="entry name" value="FN3"/>
    <property type="match status" value="1"/>
</dbReference>
<dbReference type="Proteomes" id="UP001597399">
    <property type="component" value="Unassembled WGS sequence"/>
</dbReference>
<dbReference type="Gene3D" id="2.60.40.10">
    <property type="entry name" value="Immunoglobulins"/>
    <property type="match status" value="1"/>
</dbReference>
<dbReference type="CDD" id="cd00063">
    <property type="entry name" value="FN3"/>
    <property type="match status" value="1"/>
</dbReference>
<keyword evidence="3" id="KW-1185">Reference proteome</keyword>
<organism evidence="2 3">
    <name type="scientific">Sporolactobacillus shoreicorticis</name>
    <dbReference type="NCBI Taxonomy" id="1923877"/>
    <lineage>
        <taxon>Bacteria</taxon>
        <taxon>Bacillati</taxon>
        <taxon>Bacillota</taxon>
        <taxon>Bacilli</taxon>
        <taxon>Bacillales</taxon>
        <taxon>Sporolactobacillaceae</taxon>
        <taxon>Sporolactobacillus</taxon>
    </lineage>
</organism>
<dbReference type="InterPro" id="IPR003961">
    <property type="entry name" value="FN3_dom"/>
</dbReference>
<comment type="caution">
    <text evidence="2">The sequence shown here is derived from an EMBL/GenBank/DDBJ whole genome shotgun (WGS) entry which is preliminary data.</text>
</comment>
<dbReference type="EMBL" id="JBHUMQ010000030">
    <property type="protein sequence ID" value="MFD2694728.1"/>
    <property type="molecule type" value="Genomic_DNA"/>
</dbReference>
<evidence type="ECO:0000313" key="3">
    <source>
        <dbReference type="Proteomes" id="UP001597399"/>
    </source>
</evidence>
<evidence type="ECO:0000259" key="1">
    <source>
        <dbReference type="PROSITE" id="PS50853"/>
    </source>
</evidence>
<feature type="domain" description="Fibronectin type-III" evidence="1">
    <location>
        <begin position="44"/>
        <end position="142"/>
    </location>
</feature>
<sequence length="143" mass="15079">MAIIDTVLTHIDDRMSENDHLYGHLSIRNDELQRLKDFLGSFSVPGKATVTVTAGDGVLHATAVLPEDDGGNPITAVKFFIKKASDGNWPTEPATTQTPTDLTYDFTGLTNGTEYSTAVVVVNEVGDSGMSDSAHGTPTAPAG</sequence>
<dbReference type="InterPro" id="IPR013783">
    <property type="entry name" value="Ig-like_fold"/>
</dbReference>
<dbReference type="InterPro" id="IPR036116">
    <property type="entry name" value="FN3_sf"/>
</dbReference>
<protein>
    <submittedName>
        <fullName evidence="2">Fibronectin type III domain-containing protein</fullName>
    </submittedName>
</protein>
<name>A0ABW5S543_9BACL</name>
<accession>A0ABW5S543</accession>
<proteinExistence type="predicted"/>